<evidence type="ECO:0000313" key="2">
    <source>
        <dbReference type="EMBL" id="RXR32182.1"/>
    </source>
</evidence>
<dbReference type="GO" id="GO:0006313">
    <property type="term" value="P:DNA transposition"/>
    <property type="evidence" value="ECO:0007669"/>
    <property type="project" value="InterPro"/>
</dbReference>
<dbReference type="GO" id="GO:0003677">
    <property type="term" value="F:DNA binding"/>
    <property type="evidence" value="ECO:0007669"/>
    <property type="project" value="InterPro"/>
</dbReference>
<dbReference type="Gene3D" id="3.30.70.1290">
    <property type="entry name" value="Transposase IS200-like"/>
    <property type="match status" value="1"/>
</dbReference>
<dbReference type="GO" id="GO:0004803">
    <property type="term" value="F:transposase activity"/>
    <property type="evidence" value="ECO:0007669"/>
    <property type="project" value="InterPro"/>
</dbReference>
<dbReference type="Proteomes" id="UP000289734">
    <property type="component" value="Unassembled WGS sequence"/>
</dbReference>
<protein>
    <submittedName>
        <fullName evidence="2">IS200/IS605 family transposase</fullName>
    </submittedName>
</protein>
<dbReference type="PANTHER" id="PTHR33360:SF2">
    <property type="entry name" value="TRANSPOSASE FOR INSERTION SEQUENCE ELEMENT IS200"/>
    <property type="match status" value="1"/>
</dbReference>
<evidence type="ECO:0000259" key="1">
    <source>
        <dbReference type="SMART" id="SM01321"/>
    </source>
</evidence>
<dbReference type="Pfam" id="PF01797">
    <property type="entry name" value="Y1_Tnp"/>
    <property type="match status" value="1"/>
</dbReference>
<dbReference type="NCBIfam" id="NF033573">
    <property type="entry name" value="transpos_IS200"/>
    <property type="match status" value="1"/>
</dbReference>
<feature type="domain" description="Transposase IS200-like" evidence="1">
    <location>
        <begin position="3"/>
        <end position="123"/>
    </location>
</feature>
<dbReference type="PANTHER" id="PTHR33360">
    <property type="entry name" value="TRANSPOSASE FOR INSERTION SEQUENCE ELEMENT IS200"/>
    <property type="match status" value="1"/>
</dbReference>
<dbReference type="InterPro" id="IPR036515">
    <property type="entry name" value="Transposase_17_sf"/>
</dbReference>
<accession>A0A4Q1KQM0</accession>
<gene>
    <name evidence="2" type="primary">tnpA</name>
    <name evidence="2" type="ORF">EQG68_08035</name>
</gene>
<reference evidence="3" key="1">
    <citation type="submission" date="2019-01" db="EMBL/GenBank/DDBJ databases">
        <title>Cytophagaceae bacterium strain CAR-16.</title>
        <authorList>
            <person name="Chen W.-M."/>
        </authorList>
    </citation>
    <scope>NUCLEOTIDE SEQUENCE [LARGE SCALE GENOMIC DNA]</scope>
    <source>
        <strain evidence="3">ICH-30</strain>
    </source>
</reference>
<dbReference type="RefSeq" id="WP_129464297.1">
    <property type="nucleotide sequence ID" value="NZ_SBKQ01000007.1"/>
</dbReference>
<name>A0A4Q1KQM0_9FLAO</name>
<organism evidence="2 3">
    <name type="scientific">Flavobacterium piscinae</name>
    <dbReference type="NCBI Taxonomy" id="2506424"/>
    <lineage>
        <taxon>Bacteria</taxon>
        <taxon>Pseudomonadati</taxon>
        <taxon>Bacteroidota</taxon>
        <taxon>Flavobacteriia</taxon>
        <taxon>Flavobacteriales</taxon>
        <taxon>Flavobacteriaceae</taxon>
        <taxon>Flavobacterium</taxon>
    </lineage>
</organism>
<dbReference type="SMART" id="SM01321">
    <property type="entry name" value="Y1_Tnp"/>
    <property type="match status" value="1"/>
</dbReference>
<dbReference type="OrthoDB" id="9797997at2"/>
<dbReference type="EMBL" id="SBKQ01000007">
    <property type="protein sequence ID" value="RXR32182.1"/>
    <property type="molecule type" value="Genomic_DNA"/>
</dbReference>
<sequence length="153" mass="18536">MPYLKIYIHFVWCTKNRYPFLNTIESRQFVWNHIKENAKQKGIHVDFVNGYEDHCHCLISLGINQSVEKVMQLIKGESSYWINQNPDLFPNLKGKRFEWQSEFFALSVSESILKRVRNYIKNQENHHRKKSFGEEYDKIREVFFFIRLKSDEI</sequence>
<dbReference type="AlphaFoldDB" id="A0A4Q1KQM0"/>
<proteinExistence type="predicted"/>
<keyword evidence="3" id="KW-1185">Reference proteome</keyword>
<dbReference type="InterPro" id="IPR002686">
    <property type="entry name" value="Transposase_17"/>
</dbReference>
<evidence type="ECO:0000313" key="3">
    <source>
        <dbReference type="Proteomes" id="UP000289734"/>
    </source>
</evidence>
<comment type="caution">
    <text evidence="2">The sequence shown here is derived from an EMBL/GenBank/DDBJ whole genome shotgun (WGS) entry which is preliminary data.</text>
</comment>
<dbReference type="SUPFAM" id="SSF143422">
    <property type="entry name" value="Transposase IS200-like"/>
    <property type="match status" value="1"/>
</dbReference>